<keyword evidence="1" id="KW-0732">Signal</keyword>
<organism evidence="2 3">
    <name type="scientific">Alectoria fallacina</name>
    <dbReference type="NCBI Taxonomy" id="1903189"/>
    <lineage>
        <taxon>Eukaryota</taxon>
        <taxon>Fungi</taxon>
        <taxon>Dikarya</taxon>
        <taxon>Ascomycota</taxon>
        <taxon>Pezizomycotina</taxon>
        <taxon>Lecanoromycetes</taxon>
        <taxon>OSLEUM clade</taxon>
        <taxon>Lecanoromycetidae</taxon>
        <taxon>Lecanorales</taxon>
        <taxon>Lecanorineae</taxon>
        <taxon>Parmeliaceae</taxon>
        <taxon>Alectoria</taxon>
    </lineage>
</organism>
<name>A0A8H3J138_9LECA</name>
<proteinExistence type="predicted"/>
<dbReference type="Proteomes" id="UP000664203">
    <property type="component" value="Unassembled WGS sequence"/>
</dbReference>
<comment type="caution">
    <text evidence="2">The sequence shown here is derived from an EMBL/GenBank/DDBJ whole genome shotgun (WGS) entry which is preliminary data.</text>
</comment>
<feature type="chain" id="PRO_5034431118" evidence="1">
    <location>
        <begin position="22"/>
        <end position="168"/>
    </location>
</feature>
<gene>
    <name evidence="2" type="ORF">ALECFALPRED_007842</name>
</gene>
<dbReference type="OrthoDB" id="5398888at2759"/>
<evidence type="ECO:0000256" key="1">
    <source>
        <dbReference type="SAM" id="SignalP"/>
    </source>
</evidence>
<protein>
    <submittedName>
        <fullName evidence="2">Uncharacterized protein</fullName>
    </submittedName>
</protein>
<evidence type="ECO:0000313" key="3">
    <source>
        <dbReference type="Proteomes" id="UP000664203"/>
    </source>
</evidence>
<feature type="signal peptide" evidence="1">
    <location>
        <begin position="1"/>
        <end position="21"/>
    </location>
</feature>
<accession>A0A8H3J138</accession>
<reference evidence="2" key="1">
    <citation type="submission" date="2021-03" db="EMBL/GenBank/DDBJ databases">
        <authorList>
            <person name="Tagirdzhanova G."/>
        </authorList>
    </citation>
    <scope>NUCLEOTIDE SEQUENCE</scope>
</reference>
<sequence>MHLPTLLLSLSTHYLAISSLAINSPSTNLITPSINNLTLPNAPDLQCVKITDPPMLGLNPTNCEIALPIICNRLTQPRPERLVRDKWIWTELPGCSLGYYLPEVAPVPWLGQCERMFESILESCSTDSRFNAGGINVEEMPDFSGDGRAFRESQLRFAMAPERLTLPL</sequence>
<keyword evidence="3" id="KW-1185">Reference proteome</keyword>
<dbReference type="EMBL" id="CAJPDR010000524">
    <property type="protein sequence ID" value="CAF9938766.1"/>
    <property type="molecule type" value="Genomic_DNA"/>
</dbReference>
<dbReference type="AlphaFoldDB" id="A0A8H3J138"/>
<evidence type="ECO:0000313" key="2">
    <source>
        <dbReference type="EMBL" id="CAF9938766.1"/>
    </source>
</evidence>